<comment type="caution">
    <text evidence="2">The sequence shown here is derived from an EMBL/GenBank/DDBJ whole genome shotgun (WGS) entry which is preliminary data.</text>
</comment>
<sequence length="226" mass="26182">MLDLFLIFTASMHLLLFYNKTVYSNPTPEVFSRTALENTRRVSLNINPISENLNNSDRKFFDFDLKLSPLKPYNTHYSKLLPAKTSARNIRPVIVAQNNYTLNSSEYFNKFIPKSTTYETPTLTYFEIRSEHLYRRVLSPSIEKMLKQHPPYTYIIVPVMNSRNESDEYKTAQETLECYAAMHKYAYRVLYADGTDENSRQVCTQKDVRVLNSISIAVGLIAGFGQ</sequence>
<name>A0AAD4MDW2_9BILA</name>
<keyword evidence="3" id="KW-1185">Reference proteome</keyword>
<organism evidence="2 3">
    <name type="scientific">Ditylenchus destructor</name>
    <dbReference type="NCBI Taxonomy" id="166010"/>
    <lineage>
        <taxon>Eukaryota</taxon>
        <taxon>Metazoa</taxon>
        <taxon>Ecdysozoa</taxon>
        <taxon>Nematoda</taxon>
        <taxon>Chromadorea</taxon>
        <taxon>Rhabditida</taxon>
        <taxon>Tylenchina</taxon>
        <taxon>Tylenchomorpha</taxon>
        <taxon>Sphaerularioidea</taxon>
        <taxon>Anguinidae</taxon>
        <taxon>Anguininae</taxon>
        <taxon>Ditylenchus</taxon>
    </lineage>
</organism>
<dbReference type="EMBL" id="JAKKPZ010001059">
    <property type="protein sequence ID" value="KAI1690883.1"/>
    <property type="molecule type" value="Genomic_DNA"/>
</dbReference>
<keyword evidence="1" id="KW-0732">Signal</keyword>
<evidence type="ECO:0000313" key="2">
    <source>
        <dbReference type="EMBL" id="KAI1690883.1"/>
    </source>
</evidence>
<dbReference type="Proteomes" id="UP001201812">
    <property type="component" value="Unassembled WGS sequence"/>
</dbReference>
<evidence type="ECO:0000256" key="1">
    <source>
        <dbReference type="SAM" id="SignalP"/>
    </source>
</evidence>
<dbReference type="AlphaFoldDB" id="A0AAD4MDW2"/>
<accession>A0AAD4MDW2</accession>
<gene>
    <name evidence="2" type="ORF">DdX_22246</name>
</gene>
<feature type="signal peptide" evidence="1">
    <location>
        <begin position="1"/>
        <end position="24"/>
    </location>
</feature>
<feature type="chain" id="PRO_5042113584" evidence="1">
    <location>
        <begin position="25"/>
        <end position="226"/>
    </location>
</feature>
<proteinExistence type="predicted"/>
<reference evidence="2" key="1">
    <citation type="submission" date="2022-01" db="EMBL/GenBank/DDBJ databases">
        <title>Genome Sequence Resource for Two Populations of Ditylenchus destructor, the Migratory Endoparasitic Phytonematode.</title>
        <authorList>
            <person name="Zhang H."/>
            <person name="Lin R."/>
            <person name="Xie B."/>
        </authorList>
    </citation>
    <scope>NUCLEOTIDE SEQUENCE</scope>
    <source>
        <strain evidence="2">BazhouSP</strain>
    </source>
</reference>
<protein>
    <submittedName>
        <fullName evidence="2">Uncharacterized protein</fullName>
    </submittedName>
</protein>
<evidence type="ECO:0000313" key="3">
    <source>
        <dbReference type="Proteomes" id="UP001201812"/>
    </source>
</evidence>